<keyword evidence="4" id="KW-1185">Reference proteome</keyword>
<accession>A0AAP0BMG9</accession>
<organism evidence="3 4">
    <name type="scientific">Platanthera zijinensis</name>
    <dbReference type="NCBI Taxonomy" id="2320716"/>
    <lineage>
        <taxon>Eukaryota</taxon>
        <taxon>Viridiplantae</taxon>
        <taxon>Streptophyta</taxon>
        <taxon>Embryophyta</taxon>
        <taxon>Tracheophyta</taxon>
        <taxon>Spermatophyta</taxon>
        <taxon>Magnoliopsida</taxon>
        <taxon>Liliopsida</taxon>
        <taxon>Asparagales</taxon>
        <taxon>Orchidaceae</taxon>
        <taxon>Orchidoideae</taxon>
        <taxon>Orchideae</taxon>
        <taxon>Orchidinae</taxon>
        <taxon>Platanthera</taxon>
    </lineage>
</organism>
<feature type="domain" description="Myb/SANT-like" evidence="2">
    <location>
        <begin position="13"/>
        <end position="106"/>
    </location>
</feature>
<evidence type="ECO:0000313" key="3">
    <source>
        <dbReference type="EMBL" id="KAK8944524.1"/>
    </source>
</evidence>
<sequence>MGKPKDGGVAAMWDNSDVLLFCDICIREIERGNRPTTHFSKEGWSNIMRKFEESTGKKYDKVQFKNKWDHLKKEWKLWTELKRGEIGLGWNTSRKTIDASDEWWDERLKVVPAAKKFRYSGIQPELEEKMDMMFSSVVATGHHACTPHSRNVGPESTEDRALSNGGQEDADVTGVPPVPENTATSEVGHRRRKGQKKDITAVLEDMAESSRTMCRFMQEPPKSNSSFPIAQALEKLGTYHEVQSDKAFHFFAITYLMDKNHRETFMCLPEGLNVEWLRSRYTSGV</sequence>
<dbReference type="Proteomes" id="UP001418222">
    <property type="component" value="Unassembled WGS sequence"/>
</dbReference>
<evidence type="ECO:0000259" key="2">
    <source>
        <dbReference type="Pfam" id="PF12776"/>
    </source>
</evidence>
<evidence type="ECO:0000256" key="1">
    <source>
        <dbReference type="SAM" id="MobiDB-lite"/>
    </source>
</evidence>
<dbReference type="AlphaFoldDB" id="A0AAP0BMG9"/>
<dbReference type="EMBL" id="JBBWWQ010000006">
    <property type="protein sequence ID" value="KAK8944524.1"/>
    <property type="molecule type" value="Genomic_DNA"/>
</dbReference>
<proteinExistence type="predicted"/>
<gene>
    <name evidence="3" type="ORF">KSP39_PZI008589</name>
</gene>
<evidence type="ECO:0000313" key="4">
    <source>
        <dbReference type="Proteomes" id="UP001418222"/>
    </source>
</evidence>
<name>A0AAP0BMG9_9ASPA</name>
<dbReference type="InterPro" id="IPR024752">
    <property type="entry name" value="Myb/SANT-like_dom"/>
</dbReference>
<comment type="caution">
    <text evidence="3">The sequence shown here is derived from an EMBL/GenBank/DDBJ whole genome shotgun (WGS) entry which is preliminary data.</text>
</comment>
<dbReference type="Pfam" id="PF12776">
    <property type="entry name" value="Myb_DNA-bind_3"/>
    <property type="match status" value="1"/>
</dbReference>
<dbReference type="PANTHER" id="PTHR31704:SF37">
    <property type="entry name" value="HEAT SHOCK PROTEIN"/>
    <property type="match status" value="1"/>
</dbReference>
<dbReference type="PANTHER" id="PTHR31704">
    <property type="entry name" value="MYB/SANT-LIKE DNA-BINDING DOMAIN PROTEIN-RELATED"/>
    <property type="match status" value="1"/>
</dbReference>
<feature type="region of interest" description="Disordered" evidence="1">
    <location>
        <begin position="145"/>
        <end position="196"/>
    </location>
</feature>
<reference evidence="3 4" key="1">
    <citation type="journal article" date="2022" name="Nat. Plants">
        <title>Genomes of leafy and leafless Platanthera orchids illuminate the evolution of mycoheterotrophy.</title>
        <authorList>
            <person name="Li M.H."/>
            <person name="Liu K.W."/>
            <person name="Li Z."/>
            <person name="Lu H.C."/>
            <person name="Ye Q.L."/>
            <person name="Zhang D."/>
            <person name="Wang J.Y."/>
            <person name="Li Y.F."/>
            <person name="Zhong Z.M."/>
            <person name="Liu X."/>
            <person name="Yu X."/>
            <person name="Liu D.K."/>
            <person name="Tu X.D."/>
            <person name="Liu B."/>
            <person name="Hao Y."/>
            <person name="Liao X.Y."/>
            <person name="Jiang Y.T."/>
            <person name="Sun W.H."/>
            <person name="Chen J."/>
            <person name="Chen Y.Q."/>
            <person name="Ai Y."/>
            <person name="Zhai J.W."/>
            <person name="Wu S.S."/>
            <person name="Zhou Z."/>
            <person name="Hsiao Y.Y."/>
            <person name="Wu W.L."/>
            <person name="Chen Y.Y."/>
            <person name="Lin Y.F."/>
            <person name="Hsu J.L."/>
            <person name="Li C.Y."/>
            <person name="Wang Z.W."/>
            <person name="Zhao X."/>
            <person name="Zhong W.Y."/>
            <person name="Ma X.K."/>
            <person name="Ma L."/>
            <person name="Huang J."/>
            <person name="Chen G.Z."/>
            <person name="Huang M.Z."/>
            <person name="Huang L."/>
            <person name="Peng D.H."/>
            <person name="Luo Y.B."/>
            <person name="Zou S.Q."/>
            <person name="Chen S.P."/>
            <person name="Lan S."/>
            <person name="Tsai W.C."/>
            <person name="Van de Peer Y."/>
            <person name="Liu Z.J."/>
        </authorList>
    </citation>
    <scope>NUCLEOTIDE SEQUENCE [LARGE SCALE GENOMIC DNA]</scope>
    <source>
        <strain evidence="3">Lor287</strain>
    </source>
</reference>
<protein>
    <recommendedName>
        <fullName evidence="2">Myb/SANT-like domain-containing protein</fullName>
    </recommendedName>
</protein>